<keyword evidence="3" id="KW-1185">Reference proteome</keyword>
<accession>A0A937AIH2</accession>
<dbReference type="SUPFAM" id="SSF49265">
    <property type="entry name" value="Fibronectin type III"/>
    <property type="match status" value="1"/>
</dbReference>
<evidence type="ECO:0000256" key="1">
    <source>
        <dbReference type="SAM" id="SignalP"/>
    </source>
</evidence>
<reference evidence="2" key="1">
    <citation type="submission" date="2021-01" db="EMBL/GenBank/DDBJ databases">
        <title>Marivirga sp. nov., isolated from intertidal surface sediments.</title>
        <authorList>
            <person name="Zhang M."/>
        </authorList>
    </citation>
    <scope>NUCLEOTIDE SEQUENCE</scope>
    <source>
        <strain evidence="2">SM1354</strain>
    </source>
</reference>
<dbReference type="Proteomes" id="UP000642920">
    <property type="component" value="Unassembled WGS sequence"/>
</dbReference>
<comment type="caution">
    <text evidence="2">The sequence shown here is derived from an EMBL/GenBank/DDBJ whole genome shotgun (WGS) entry which is preliminary data.</text>
</comment>
<dbReference type="AlphaFoldDB" id="A0A937AIH2"/>
<evidence type="ECO:0000313" key="2">
    <source>
        <dbReference type="EMBL" id="MBL0766149.1"/>
    </source>
</evidence>
<dbReference type="InterPro" id="IPR013783">
    <property type="entry name" value="Ig-like_fold"/>
</dbReference>
<sequence>MRKLLITILFTSLVSLSLKAQDGFSSENGLFTINYLKGCAGTEVVVTPQRPGTVFVCYDGDPTNPESSENLACYNESANNPDGRLIHTYDQPGIYKVLMFKEDSPDFPREFDSLTVEIIDPQVPSISAINCNDDIIFDLNGSQESFDFYSIDFGDGSMVDDYSVNNFPLTHTYANNNQQYTVTIDGKFDDSGNNNCSNTNNTFTITPANLSESEAIISSLSMIDESSFSIDYELNNYQNYNLQLKETANGNYQDILFISGETTGSYTFQNLSLNESFYCARIISESACNNNTLTSNEACTILFEGEAQQEGNSLNWNSTQFQSSSLFKNGTEIHSGPAPYLDENVLCGQDDTYFVQVTDSSGLNIQSFEQTLTALSGDPALSITEMAVTTLSDNEVLLSWLVPQGIEPENFVVYKKRSAEEDFFLLDSAKQNEYTDVGLDFTVREFFYTVTYTNNCGGIADVVIEAQNIVLTASQEGSNLTLNWNDYTGYSANFSNYIVRQYDENMNLINSFDVQSETSFEQNLATSDIQKYIYQVEAISSSGLISYSNELAFKIPATFFVPTAFTPNNDGRNEELKVLGKFIDKVDFKVFNRWGNLLFQTTTLDKGWDGYLTNREAPEGTYTYTLTVIDQYGEEYNKNGTVNLIR</sequence>
<name>A0A937AIH2_9BACT</name>
<organism evidence="2 3">
    <name type="scientific">Marivirga atlantica</name>
    <dbReference type="NCBI Taxonomy" id="1548457"/>
    <lineage>
        <taxon>Bacteria</taxon>
        <taxon>Pseudomonadati</taxon>
        <taxon>Bacteroidota</taxon>
        <taxon>Cytophagia</taxon>
        <taxon>Cytophagales</taxon>
        <taxon>Marivirgaceae</taxon>
        <taxon>Marivirga</taxon>
    </lineage>
</organism>
<dbReference type="RefSeq" id="WP_201922100.1">
    <property type="nucleotide sequence ID" value="NZ_JAERQG010000003.1"/>
</dbReference>
<dbReference type="NCBIfam" id="TIGR04131">
    <property type="entry name" value="Bac_Flav_CTERM"/>
    <property type="match status" value="1"/>
</dbReference>
<feature type="chain" id="PRO_5037520447" evidence="1">
    <location>
        <begin position="21"/>
        <end position="646"/>
    </location>
</feature>
<dbReference type="EMBL" id="JAERQG010000003">
    <property type="protein sequence ID" value="MBL0766149.1"/>
    <property type="molecule type" value="Genomic_DNA"/>
</dbReference>
<protein>
    <submittedName>
        <fullName evidence="2">Gliding motility-associated C-terminal domain-containing protein</fullName>
    </submittedName>
</protein>
<dbReference type="InterPro" id="IPR026341">
    <property type="entry name" value="T9SS_type_B"/>
</dbReference>
<proteinExistence type="predicted"/>
<dbReference type="SUPFAM" id="SSF49299">
    <property type="entry name" value="PKD domain"/>
    <property type="match status" value="1"/>
</dbReference>
<feature type="signal peptide" evidence="1">
    <location>
        <begin position="1"/>
        <end position="20"/>
    </location>
</feature>
<gene>
    <name evidence="2" type="ORF">JKP34_12855</name>
</gene>
<dbReference type="InterPro" id="IPR035986">
    <property type="entry name" value="PKD_dom_sf"/>
</dbReference>
<dbReference type="InterPro" id="IPR036116">
    <property type="entry name" value="FN3_sf"/>
</dbReference>
<evidence type="ECO:0000313" key="3">
    <source>
        <dbReference type="Proteomes" id="UP000642920"/>
    </source>
</evidence>
<keyword evidence="1" id="KW-0732">Signal</keyword>
<dbReference type="Pfam" id="PF13585">
    <property type="entry name" value="CHU_C"/>
    <property type="match status" value="1"/>
</dbReference>
<dbReference type="Gene3D" id="2.60.40.10">
    <property type="entry name" value="Immunoglobulins"/>
    <property type="match status" value="2"/>
</dbReference>